<keyword evidence="3" id="KW-1185">Reference proteome</keyword>
<evidence type="ECO:0000313" key="3">
    <source>
        <dbReference type="Proteomes" id="UP001597135"/>
    </source>
</evidence>
<keyword evidence="1" id="KW-1133">Transmembrane helix</keyword>
<accession>A0ABW3ZEL4</accession>
<proteinExistence type="predicted"/>
<keyword evidence="1" id="KW-0812">Transmembrane</keyword>
<evidence type="ECO:0000256" key="1">
    <source>
        <dbReference type="SAM" id="Phobius"/>
    </source>
</evidence>
<organism evidence="2 3">
    <name type="scientific">Litorisediminicola beolgyonensis</name>
    <dbReference type="NCBI Taxonomy" id="1173614"/>
    <lineage>
        <taxon>Bacteria</taxon>
        <taxon>Pseudomonadati</taxon>
        <taxon>Pseudomonadota</taxon>
        <taxon>Alphaproteobacteria</taxon>
        <taxon>Rhodobacterales</taxon>
        <taxon>Paracoccaceae</taxon>
        <taxon>Litorisediminicola</taxon>
    </lineage>
</organism>
<sequence>MRGQERPAAPDYTNAALIMGLVNLIWILGVIWVLFGLPLVLAIGWGLNRLIDRIAARRS</sequence>
<feature type="transmembrane region" description="Helical" evidence="1">
    <location>
        <begin position="24"/>
        <end position="47"/>
    </location>
</feature>
<dbReference type="EMBL" id="JBHTMU010000004">
    <property type="protein sequence ID" value="MFD1341430.1"/>
    <property type="molecule type" value="Genomic_DNA"/>
</dbReference>
<keyword evidence="1" id="KW-0472">Membrane</keyword>
<evidence type="ECO:0000313" key="2">
    <source>
        <dbReference type="EMBL" id="MFD1341430.1"/>
    </source>
</evidence>
<comment type="caution">
    <text evidence="2">The sequence shown here is derived from an EMBL/GenBank/DDBJ whole genome shotgun (WGS) entry which is preliminary data.</text>
</comment>
<dbReference type="RefSeq" id="WP_386801488.1">
    <property type="nucleotide sequence ID" value="NZ_JBHTMU010000004.1"/>
</dbReference>
<protein>
    <recommendedName>
        <fullName evidence="4">Histidinol phosphate aminotransferase</fullName>
    </recommendedName>
</protein>
<name>A0ABW3ZEL4_9RHOB</name>
<gene>
    <name evidence="2" type="ORF">ACFQ4E_03270</name>
</gene>
<evidence type="ECO:0008006" key="4">
    <source>
        <dbReference type="Google" id="ProtNLM"/>
    </source>
</evidence>
<dbReference type="Proteomes" id="UP001597135">
    <property type="component" value="Unassembled WGS sequence"/>
</dbReference>
<reference evidence="3" key="1">
    <citation type="journal article" date="2019" name="Int. J. Syst. Evol. Microbiol.">
        <title>The Global Catalogue of Microorganisms (GCM) 10K type strain sequencing project: providing services to taxonomists for standard genome sequencing and annotation.</title>
        <authorList>
            <consortium name="The Broad Institute Genomics Platform"/>
            <consortium name="The Broad Institute Genome Sequencing Center for Infectious Disease"/>
            <person name="Wu L."/>
            <person name="Ma J."/>
        </authorList>
    </citation>
    <scope>NUCLEOTIDE SEQUENCE [LARGE SCALE GENOMIC DNA]</scope>
    <source>
        <strain evidence="3">CCUG 62953</strain>
    </source>
</reference>